<organism evidence="1 2">
    <name type="scientific">Alkalibacterium iburiense</name>
    <dbReference type="NCBI Taxonomy" id="290589"/>
    <lineage>
        <taxon>Bacteria</taxon>
        <taxon>Bacillati</taxon>
        <taxon>Bacillota</taxon>
        <taxon>Bacilli</taxon>
        <taxon>Lactobacillales</taxon>
        <taxon>Carnobacteriaceae</taxon>
        <taxon>Alkalibacterium</taxon>
    </lineage>
</organism>
<keyword evidence="2" id="KW-1185">Reference proteome</keyword>
<dbReference type="Pfam" id="PF08665">
    <property type="entry name" value="PglZ"/>
    <property type="match status" value="1"/>
</dbReference>
<dbReference type="InterPro" id="IPR014060">
    <property type="entry name" value="PglZ"/>
</dbReference>
<evidence type="ECO:0000313" key="1">
    <source>
        <dbReference type="EMBL" id="GAA0354249.1"/>
    </source>
</evidence>
<evidence type="ECO:0000313" key="2">
    <source>
        <dbReference type="Proteomes" id="UP001501166"/>
    </source>
</evidence>
<comment type="caution">
    <text evidence="1">The sequence shown here is derived from an EMBL/GenBank/DDBJ whole genome shotgun (WGS) entry which is preliminary data.</text>
</comment>
<dbReference type="NCBIfam" id="TIGR02687">
    <property type="entry name" value="BREX-1 system phosphatase PglZ type A"/>
    <property type="match status" value="1"/>
</dbReference>
<dbReference type="EMBL" id="BAAACW010000024">
    <property type="protein sequence ID" value="GAA0354249.1"/>
    <property type="molecule type" value="Genomic_DNA"/>
</dbReference>
<dbReference type="Proteomes" id="UP001501166">
    <property type="component" value="Unassembled WGS sequence"/>
</dbReference>
<gene>
    <name evidence="1" type="primary">pglZ</name>
    <name evidence="1" type="ORF">GCM10008932_04110</name>
</gene>
<reference evidence="1 2" key="1">
    <citation type="journal article" date="2019" name="Int. J. Syst. Evol. Microbiol.">
        <title>The Global Catalogue of Microorganisms (GCM) 10K type strain sequencing project: providing services to taxonomists for standard genome sequencing and annotation.</title>
        <authorList>
            <consortium name="The Broad Institute Genomics Platform"/>
            <consortium name="The Broad Institute Genome Sequencing Center for Infectious Disease"/>
            <person name="Wu L."/>
            <person name="Ma J."/>
        </authorList>
    </citation>
    <scope>NUCLEOTIDE SEQUENCE [LARGE SCALE GENOMIC DNA]</scope>
    <source>
        <strain evidence="1 2">JCM 12662</strain>
    </source>
</reference>
<name>A0ABN0X3J6_9LACT</name>
<proteinExistence type="predicted"/>
<protein>
    <submittedName>
        <fullName evidence="1">BREX-1 system phosphatase PglZ type A</fullName>
    </submittedName>
</protein>
<sequence>MTSDVIKRIEEAFSAPLKDGERRKILYLYDEEETYLESITEWSKESGNCEVLKVTPSNYFHTNYVIEKELVNENLFLYFVMDRPALGDNPLIDVVLYSEELKVDAKSQLYLTLGIESDNKELIDLIDQYATFFRSKERLTRFTRLFHQTPFQNQETLEYSVLATLTKASSPNWMSVLIELFEEAAEDNSDKWEAIIKFGNEDRFWDLMDTLFGYGPSTSHSGFLSVEELMRQVFITYLCTELEEQSPKAFQSYLLPKNNAVVVFINQWMNKKNKEDSYAFVSTVVEDRIQLGDHIQHLASTDLARLETFKYFDYAFIEETIQAIRLQATDYERLSPLLSKRRNTFWYPHFRSVYHFLSWSIKLSHYMNQFDERFSQLTTAEEIWEDYANSTYHIDQAYRKLYTYWDQLSDAFKESASTLKDDMERLYTNRFLPSFTKKWDRYYANQLNSHSQKLQQSFFKEEVKPYVIQDRRIVVFISDGLRYEAGKELFLELTKETRFNGEMDWMQTELPSITSLGMANLLPHDSIQLLESGEVLVDGQSTKGLDNREALLKEKAHSESLAIHTERIHQMNMNELRETFSRKKVVYIYHNKVDAIGDNRPTEHEVISATKESISEIKQLMHRLTNELSISSFLVTADHGYLYTRSPIPTSAKVQLDSEMDAWIKNKRFILSETEKDASRGLSFTLSERLDRAGYVTVPRGLNRFALQGGGYQYVHGGHLPQEMMVPLLRIKTDRSKNEIPEVEVSLVSQTRVITNNVVWLNFLQLEAVSEQKKEKRLKLYFEDDQGRKISNEVVLIADSEMTSSDERVVTEKFVLLNEKYNPYETYYFVMENEYDDTDVQKEAFKIDLV</sequence>
<accession>A0ABN0X3J6</accession>
<dbReference type="RefSeq" id="WP_343753504.1">
    <property type="nucleotide sequence ID" value="NZ_BAAACW010000024.1"/>
</dbReference>